<dbReference type="RefSeq" id="WP_130646484.1">
    <property type="nucleotide sequence ID" value="NZ_PGCL01000002.1"/>
</dbReference>
<evidence type="ECO:0000313" key="3">
    <source>
        <dbReference type="Proteomes" id="UP000292580"/>
    </source>
</evidence>
<dbReference type="OrthoDB" id="117259at2157"/>
<dbReference type="GO" id="GO:0051920">
    <property type="term" value="F:peroxiredoxin activity"/>
    <property type="evidence" value="ECO:0007669"/>
    <property type="project" value="InterPro"/>
</dbReference>
<keyword evidence="2" id="KW-0560">Oxidoreductase</keyword>
<protein>
    <submittedName>
        <fullName evidence="2">Alkylhydroperoxidase</fullName>
    </submittedName>
</protein>
<evidence type="ECO:0000259" key="1">
    <source>
        <dbReference type="Pfam" id="PF02627"/>
    </source>
</evidence>
<dbReference type="InterPro" id="IPR004675">
    <property type="entry name" value="AhpD_core"/>
</dbReference>
<dbReference type="InterPro" id="IPR029032">
    <property type="entry name" value="AhpD-like"/>
</dbReference>
<dbReference type="PANTHER" id="PTHR33930">
    <property type="entry name" value="ALKYL HYDROPEROXIDE REDUCTASE AHPD"/>
    <property type="match status" value="1"/>
</dbReference>
<dbReference type="SUPFAM" id="SSF69118">
    <property type="entry name" value="AhpD-like"/>
    <property type="match status" value="1"/>
</dbReference>
<feature type="domain" description="Carboxymuconolactone decarboxylase-like" evidence="1">
    <location>
        <begin position="58"/>
        <end position="127"/>
    </location>
</feature>
<dbReference type="Gene3D" id="1.20.1290.10">
    <property type="entry name" value="AhpD-like"/>
    <property type="match status" value="1"/>
</dbReference>
<accession>A0A483CUM5</accession>
<proteinExistence type="predicted"/>
<keyword evidence="2" id="KW-0575">Peroxidase</keyword>
<dbReference type="Pfam" id="PF02627">
    <property type="entry name" value="CMD"/>
    <property type="match status" value="1"/>
</dbReference>
<organism evidence="2 3">
    <name type="scientific">Methanofollis fontis</name>
    <dbReference type="NCBI Taxonomy" id="2052832"/>
    <lineage>
        <taxon>Archaea</taxon>
        <taxon>Methanobacteriati</taxon>
        <taxon>Methanobacteriota</taxon>
        <taxon>Stenosarchaea group</taxon>
        <taxon>Methanomicrobia</taxon>
        <taxon>Methanomicrobiales</taxon>
        <taxon>Methanomicrobiaceae</taxon>
        <taxon>Methanofollis</taxon>
    </lineage>
</organism>
<sequence>MKPEDRKIIDEFRARADGMSDDILAETEEWLGTVPFIFKLMRERPESFAFSVLGDYHTARPPHLDAKTAELVAIAAAAGAGADKCVKVHVGAALKEGATRDEILDTILIAGVMGKTRILAPALRAFQDSF</sequence>
<comment type="caution">
    <text evidence="2">The sequence shown here is derived from an EMBL/GenBank/DDBJ whole genome shotgun (WGS) entry which is preliminary data.</text>
</comment>
<name>A0A483CUM5_9EURY</name>
<dbReference type="InterPro" id="IPR003779">
    <property type="entry name" value="CMD-like"/>
</dbReference>
<gene>
    <name evidence="2" type="ORF">CUJ86_05135</name>
</gene>
<reference evidence="2 3" key="1">
    <citation type="submission" date="2017-11" db="EMBL/GenBank/DDBJ databases">
        <title>Isolation and Characterization of Methanofollis Species from Methane Seep Offshore SW Taiwan.</title>
        <authorList>
            <person name="Teng N.-H."/>
            <person name="Lai M.-C."/>
            <person name="Chen S.-C."/>
        </authorList>
    </citation>
    <scope>NUCLEOTIDE SEQUENCE [LARGE SCALE GENOMIC DNA]</scope>
    <source>
        <strain evidence="2 3">FWC-SCC2</strain>
    </source>
</reference>
<evidence type="ECO:0000313" key="2">
    <source>
        <dbReference type="EMBL" id="TAJ45028.1"/>
    </source>
</evidence>
<dbReference type="Proteomes" id="UP000292580">
    <property type="component" value="Unassembled WGS sequence"/>
</dbReference>
<dbReference type="PANTHER" id="PTHR33930:SF2">
    <property type="entry name" value="BLR3452 PROTEIN"/>
    <property type="match status" value="1"/>
</dbReference>
<dbReference type="EMBL" id="PGCL01000002">
    <property type="protein sequence ID" value="TAJ45028.1"/>
    <property type="molecule type" value="Genomic_DNA"/>
</dbReference>
<dbReference type="AlphaFoldDB" id="A0A483CUM5"/>
<dbReference type="NCBIfam" id="TIGR00778">
    <property type="entry name" value="ahpD_dom"/>
    <property type="match status" value="1"/>
</dbReference>
<keyword evidence="3" id="KW-1185">Reference proteome</keyword>